<comment type="subcellular location">
    <subcellularLocation>
        <location evidence="3">Cytoplasm</location>
    </subcellularLocation>
</comment>
<protein>
    <recommendedName>
        <fullName evidence="3">tRNA(Met) cytidine acetate ligase</fullName>
        <ecNumber evidence="3">6.3.4.-</ecNumber>
    </recommendedName>
</protein>
<keyword evidence="3" id="KW-0963">Cytoplasm</keyword>
<keyword evidence="3" id="KW-0067">ATP-binding</keyword>
<dbReference type="Pfam" id="PF05636">
    <property type="entry name" value="HIGH_NTase1"/>
    <property type="match status" value="1"/>
</dbReference>
<keyword evidence="3" id="KW-0820">tRNA-binding</keyword>
<dbReference type="Gene3D" id="3.40.50.620">
    <property type="entry name" value="HUPs"/>
    <property type="match status" value="1"/>
</dbReference>
<dbReference type="GO" id="GO:0000049">
    <property type="term" value="F:tRNA binding"/>
    <property type="evidence" value="ECO:0007669"/>
    <property type="project" value="UniProtKB-KW"/>
</dbReference>
<proteinExistence type="inferred from homology"/>
<dbReference type="Proteomes" id="UP000252585">
    <property type="component" value="Unassembled WGS sequence"/>
</dbReference>
<evidence type="ECO:0000256" key="1">
    <source>
        <dbReference type="ARBA" id="ARBA00022598"/>
    </source>
</evidence>
<dbReference type="GO" id="GO:0005524">
    <property type="term" value="F:ATP binding"/>
    <property type="evidence" value="ECO:0007669"/>
    <property type="project" value="UniProtKB-KW"/>
</dbReference>
<feature type="binding site" evidence="3">
    <location>
        <position position="162"/>
    </location>
    <ligand>
        <name>ATP</name>
        <dbReference type="ChEBI" id="CHEBI:30616"/>
    </ligand>
</feature>
<sequence>MKACGLIVEYNPFHNGHQYHLQEAKRISRADCIIAVMSGNFLQRGEPALIDKFHRAKIACLQGADLVIELPYHFAVQHSELFAYGAIKILNELKVESICFGSEAGDIESFTEVYNYLKKDQYNYELELKNALNTGLSYPKANEKALKTIFNKPMKIDLTQPNNMLGYHYVKAIIDSSSSIKPFTITRVQNHYHDTAIQSSIASATSIRKALFEGDTKVISTMPSITMDTIIDYKNKTTAWHNWEHYFPYLKFKISTMTLEELKSIHGMKEGIENKMKVAMRSATTFSEWMNLIKSKRYTWTSLQRIAANILTTTKKTEVAQLIEEEVPSIRLLAMNNKGREYLHAYKKKIEPSIIFNLNKDNAMSPIMERQSDAYYSILPPKVQPIMRKQEFTKPFINLLKKE</sequence>
<comment type="catalytic activity">
    <reaction evidence="3">
        <text>cytidine(34) in elongator tRNA(Met) + acetate + ATP = N(4)-acetylcytidine(34) in elongator tRNA(Met) + AMP + diphosphate</text>
        <dbReference type="Rhea" id="RHEA:58144"/>
        <dbReference type="Rhea" id="RHEA-COMP:10693"/>
        <dbReference type="Rhea" id="RHEA-COMP:10694"/>
        <dbReference type="ChEBI" id="CHEBI:30089"/>
        <dbReference type="ChEBI" id="CHEBI:30616"/>
        <dbReference type="ChEBI" id="CHEBI:33019"/>
        <dbReference type="ChEBI" id="CHEBI:74900"/>
        <dbReference type="ChEBI" id="CHEBI:82748"/>
        <dbReference type="ChEBI" id="CHEBI:456215"/>
    </reaction>
</comment>
<reference evidence="4 5" key="1">
    <citation type="submission" date="2018-07" db="EMBL/GenBank/DDBJ databases">
        <title>Genomic Encyclopedia of Type Strains, Phase IV (KMG-IV): sequencing the most valuable type-strain genomes for metagenomic binning, comparative biology and taxonomic classification.</title>
        <authorList>
            <person name="Goeker M."/>
        </authorList>
    </citation>
    <scope>NUCLEOTIDE SEQUENCE [LARGE SCALE GENOMIC DNA]</scope>
    <source>
        <strain evidence="4 5">DSM 27696</strain>
    </source>
</reference>
<dbReference type="AlphaFoldDB" id="A0A368XUH6"/>
<dbReference type="InterPro" id="IPR008513">
    <property type="entry name" value="tRNA(Met)_cyd_acetate_ligase"/>
</dbReference>
<feature type="binding site" evidence="3">
    <location>
        <position position="101"/>
    </location>
    <ligand>
        <name>ATP</name>
        <dbReference type="ChEBI" id="CHEBI:30616"/>
    </ligand>
</feature>
<feature type="binding site" evidence="3">
    <location>
        <position position="187"/>
    </location>
    <ligand>
        <name>ATP</name>
        <dbReference type="ChEBI" id="CHEBI:30616"/>
    </ligand>
</feature>
<dbReference type="EMBL" id="QPJJ01000006">
    <property type="protein sequence ID" value="RCW70816.1"/>
    <property type="molecule type" value="Genomic_DNA"/>
</dbReference>
<keyword evidence="3" id="KW-0694">RNA-binding</keyword>
<gene>
    <name evidence="3" type="primary">tmcAL</name>
    <name evidence="4" type="ORF">DFR57_106216</name>
</gene>
<accession>A0A368XUH6</accession>
<dbReference type="PANTHER" id="PTHR37825:SF1">
    <property type="entry name" value="TRNA(MET) CYTIDINE ACETATE LIGASE"/>
    <property type="match status" value="1"/>
</dbReference>
<keyword evidence="5" id="KW-1185">Reference proteome</keyword>
<feature type="binding site" evidence="3">
    <location>
        <begin position="7"/>
        <end position="20"/>
    </location>
    <ligand>
        <name>ATP</name>
        <dbReference type="ChEBI" id="CHEBI:30616"/>
    </ligand>
</feature>
<comment type="similarity">
    <text evidence="3">Belongs to the TmcAL family.</text>
</comment>
<dbReference type="GO" id="GO:0006400">
    <property type="term" value="P:tRNA modification"/>
    <property type="evidence" value="ECO:0007669"/>
    <property type="project" value="UniProtKB-UniRule"/>
</dbReference>
<evidence type="ECO:0000256" key="3">
    <source>
        <dbReference type="HAMAP-Rule" id="MF_01539"/>
    </source>
</evidence>
<dbReference type="EC" id="6.3.4.-" evidence="3"/>
<comment type="caution">
    <text evidence="3">Lacks conserved residue(s) required for the propagation of feature annotation.</text>
</comment>
<dbReference type="InterPro" id="IPR014729">
    <property type="entry name" value="Rossmann-like_a/b/a_fold"/>
</dbReference>
<dbReference type="OrthoDB" id="9769796at2"/>
<dbReference type="GO" id="GO:0016879">
    <property type="term" value="F:ligase activity, forming carbon-nitrogen bonds"/>
    <property type="evidence" value="ECO:0007669"/>
    <property type="project" value="UniProtKB-UniRule"/>
</dbReference>
<keyword evidence="3" id="KW-0547">Nucleotide-binding</keyword>
<dbReference type="HAMAP" id="MF_01539">
    <property type="entry name" value="TmcAL"/>
    <property type="match status" value="1"/>
</dbReference>
<organism evidence="4 5">
    <name type="scientific">Saliterribacillus persicus</name>
    <dbReference type="NCBI Taxonomy" id="930114"/>
    <lineage>
        <taxon>Bacteria</taxon>
        <taxon>Bacillati</taxon>
        <taxon>Bacillota</taxon>
        <taxon>Bacilli</taxon>
        <taxon>Bacillales</taxon>
        <taxon>Bacillaceae</taxon>
        <taxon>Saliterribacillus</taxon>
    </lineage>
</organism>
<keyword evidence="4" id="KW-0808">Transferase</keyword>
<comment type="function">
    <text evidence="3">Catalyzes the formation of N(4)-acetylcytidine (ac(4)C) at the wobble position of elongator tRNA(Met), using acetate and ATP as substrates. First activates an acetate ion to form acetyladenylate (Ac-AMP) and then transfers the acetyl group to tRNA to form ac(4)C34.</text>
</comment>
<dbReference type="RefSeq" id="WP_114352806.1">
    <property type="nucleotide sequence ID" value="NZ_QPJJ01000006.1"/>
</dbReference>
<evidence type="ECO:0000313" key="5">
    <source>
        <dbReference type="Proteomes" id="UP000252585"/>
    </source>
</evidence>
<dbReference type="PANTHER" id="PTHR37825">
    <property type="entry name" value="TRNA(MET) CYTIDINE ACETATE LIGASE"/>
    <property type="match status" value="1"/>
</dbReference>
<keyword evidence="2 3" id="KW-0819">tRNA processing</keyword>
<name>A0A368XUH6_9BACI</name>
<comment type="caution">
    <text evidence="4">The sequence shown here is derived from an EMBL/GenBank/DDBJ whole genome shotgun (WGS) entry which is preliminary data.</text>
</comment>
<dbReference type="SUPFAM" id="SSF52374">
    <property type="entry name" value="Nucleotidylyl transferase"/>
    <property type="match status" value="1"/>
</dbReference>
<dbReference type="GO" id="GO:0005737">
    <property type="term" value="C:cytoplasm"/>
    <property type="evidence" value="ECO:0007669"/>
    <property type="project" value="UniProtKB-SubCell"/>
</dbReference>
<evidence type="ECO:0000313" key="4">
    <source>
        <dbReference type="EMBL" id="RCW70816.1"/>
    </source>
</evidence>
<keyword evidence="1 3" id="KW-0436">Ligase</keyword>
<dbReference type="GO" id="GO:0016740">
    <property type="term" value="F:transferase activity"/>
    <property type="evidence" value="ECO:0007669"/>
    <property type="project" value="UniProtKB-KW"/>
</dbReference>
<dbReference type="NCBIfam" id="NF010191">
    <property type="entry name" value="PRK13670.1"/>
    <property type="match status" value="1"/>
</dbReference>
<evidence type="ECO:0000256" key="2">
    <source>
        <dbReference type="ARBA" id="ARBA00022694"/>
    </source>
</evidence>